<comment type="caution">
    <text evidence="4">The sequence shown here is derived from an EMBL/GenBank/DDBJ whole genome shotgun (WGS) entry which is preliminary data.</text>
</comment>
<reference evidence="4" key="2">
    <citation type="submission" date="2023-05" db="EMBL/GenBank/DDBJ databases">
        <authorList>
            <consortium name="Lawrence Berkeley National Laboratory"/>
            <person name="Steindorff A."/>
            <person name="Hensen N."/>
            <person name="Bonometti L."/>
            <person name="Westerberg I."/>
            <person name="Brannstrom I.O."/>
            <person name="Guillou S."/>
            <person name="Cros-Aarteil S."/>
            <person name="Calhoun S."/>
            <person name="Haridas S."/>
            <person name="Kuo A."/>
            <person name="Mondo S."/>
            <person name="Pangilinan J."/>
            <person name="Riley R."/>
            <person name="Labutti K."/>
            <person name="Andreopoulos B."/>
            <person name="Lipzen A."/>
            <person name="Chen C."/>
            <person name="Yanf M."/>
            <person name="Daum C."/>
            <person name="Ng V."/>
            <person name="Clum A."/>
            <person name="Ohm R."/>
            <person name="Martin F."/>
            <person name="Silar P."/>
            <person name="Natvig D."/>
            <person name="Lalanne C."/>
            <person name="Gautier V."/>
            <person name="Ament-Velasquez S.L."/>
            <person name="Kruys A."/>
            <person name="Hutchinson M.I."/>
            <person name="Powell A.J."/>
            <person name="Barry K."/>
            <person name="Miller A.N."/>
            <person name="Grigoriev I.V."/>
            <person name="Debuchy R."/>
            <person name="Gladieux P."/>
            <person name="Thoren M.H."/>
            <person name="Johannesson H."/>
        </authorList>
    </citation>
    <scope>NUCLEOTIDE SEQUENCE</scope>
    <source>
        <strain evidence="4">CBS 103.79</strain>
    </source>
</reference>
<name>A0AAN6RS86_9PEZI</name>
<keyword evidence="5" id="KW-1185">Reference proteome</keyword>
<dbReference type="PANTHER" id="PTHR39405:SF1">
    <property type="entry name" value="DSC E3 UBIQUITIN LIGASE COMPLEX SUBUNIT 4"/>
    <property type="match status" value="1"/>
</dbReference>
<feature type="region of interest" description="Disordered" evidence="1">
    <location>
        <begin position="1"/>
        <end position="65"/>
    </location>
</feature>
<protein>
    <recommendedName>
        <fullName evidence="3">DUF1746 domain-containing protein</fullName>
    </recommendedName>
</protein>
<evidence type="ECO:0000313" key="5">
    <source>
        <dbReference type="Proteomes" id="UP001303889"/>
    </source>
</evidence>
<feature type="transmembrane region" description="Helical" evidence="2">
    <location>
        <begin position="177"/>
        <end position="196"/>
    </location>
</feature>
<evidence type="ECO:0000313" key="4">
    <source>
        <dbReference type="EMBL" id="KAK3900261.1"/>
    </source>
</evidence>
<feature type="region of interest" description="Disordered" evidence="1">
    <location>
        <begin position="227"/>
        <end position="292"/>
    </location>
</feature>
<evidence type="ECO:0000256" key="1">
    <source>
        <dbReference type="SAM" id="MobiDB-lite"/>
    </source>
</evidence>
<feature type="transmembrane region" description="Helical" evidence="2">
    <location>
        <begin position="129"/>
        <end position="148"/>
    </location>
</feature>
<organism evidence="4 5">
    <name type="scientific">Staphylotrichum tortipilum</name>
    <dbReference type="NCBI Taxonomy" id="2831512"/>
    <lineage>
        <taxon>Eukaryota</taxon>
        <taxon>Fungi</taxon>
        <taxon>Dikarya</taxon>
        <taxon>Ascomycota</taxon>
        <taxon>Pezizomycotina</taxon>
        <taxon>Sordariomycetes</taxon>
        <taxon>Sordariomycetidae</taxon>
        <taxon>Sordariales</taxon>
        <taxon>Chaetomiaceae</taxon>
        <taxon>Staphylotrichum</taxon>
    </lineage>
</organism>
<sequence length="361" mass="38268">MNHDDPGPSYAARQPPPPPPSDREDDAAGASASSGTSNSGGSSQVGEEGPDTSPGSPQPERERRREGLAKKLEFVSHLQKTLDMIVVVYICTIYSMECSFIRLLLRLLPHYFFLTPKDGMLLPAEQPHIYTIFLPGTLCILAHLFLALPHAGEASRGYLHGGVLIDFIGQRPPTSRLAFLLFDLVVLGAQCLMLAVHQERERLKKAVTPGLPTISASVAQAREDAAAAAAEASGTVQDHDAEERGVLRRGETEGQENEGGGDGIELQPLAGSGSGGTTTPADEDDERAAGTYSSAAASADMLDVMRSGNAVLGHFHVVHAVRTVANGAQTAAAYSLRTLGYGATIAAIQAERRSRLVRGQR</sequence>
<feature type="compositionally biased region" description="Low complexity" evidence="1">
    <location>
        <begin position="28"/>
        <end position="42"/>
    </location>
</feature>
<dbReference type="GO" id="GO:0005783">
    <property type="term" value="C:endoplasmic reticulum"/>
    <property type="evidence" value="ECO:0007669"/>
    <property type="project" value="TreeGrafter"/>
</dbReference>
<dbReference type="InterPro" id="IPR038967">
    <property type="entry name" value="Dsc4-like"/>
</dbReference>
<keyword evidence="2" id="KW-0472">Membrane</keyword>
<dbReference type="EMBL" id="MU855690">
    <property type="protein sequence ID" value="KAK3900261.1"/>
    <property type="molecule type" value="Genomic_DNA"/>
</dbReference>
<feature type="compositionally biased region" description="Basic and acidic residues" evidence="1">
    <location>
        <begin position="237"/>
        <end position="252"/>
    </location>
</feature>
<dbReference type="Pfam" id="PF08508">
    <property type="entry name" value="DUF1746"/>
    <property type="match status" value="1"/>
</dbReference>
<evidence type="ECO:0000259" key="3">
    <source>
        <dbReference type="Pfam" id="PF08508"/>
    </source>
</evidence>
<dbReference type="GO" id="GO:0044695">
    <property type="term" value="C:Dsc E3 ubiquitin ligase complex"/>
    <property type="evidence" value="ECO:0007669"/>
    <property type="project" value="InterPro"/>
</dbReference>
<dbReference type="InterPro" id="IPR013715">
    <property type="entry name" value="DUF1746"/>
</dbReference>
<proteinExistence type="predicted"/>
<accession>A0AAN6RS86</accession>
<dbReference type="Proteomes" id="UP001303889">
    <property type="component" value="Unassembled WGS sequence"/>
</dbReference>
<keyword evidence="2" id="KW-0812">Transmembrane</keyword>
<reference evidence="4" key="1">
    <citation type="journal article" date="2023" name="Mol. Phylogenet. Evol.">
        <title>Genome-scale phylogeny and comparative genomics of the fungal order Sordariales.</title>
        <authorList>
            <person name="Hensen N."/>
            <person name="Bonometti L."/>
            <person name="Westerberg I."/>
            <person name="Brannstrom I.O."/>
            <person name="Guillou S."/>
            <person name="Cros-Aarteil S."/>
            <person name="Calhoun S."/>
            <person name="Haridas S."/>
            <person name="Kuo A."/>
            <person name="Mondo S."/>
            <person name="Pangilinan J."/>
            <person name="Riley R."/>
            <person name="LaButti K."/>
            <person name="Andreopoulos B."/>
            <person name="Lipzen A."/>
            <person name="Chen C."/>
            <person name="Yan M."/>
            <person name="Daum C."/>
            <person name="Ng V."/>
            <person name="Clum A."/>
            <person name="Steindorff A."/>
            <person name="Ohm R.A."/>
            <person name="Martin F."/>
            <person name="Silar P."/>
            <person name="Natvig D.O."/>
            <person name="Lalanne C."/>
            <person name="Gautier V."/>
            <person name="Ament-Velasquez S.L."/>
            <person name="Kruys A."/>
            <person name="Hutchinson M.I."/>
            <person name="Powell A.J."/>
            <person name="Barry K."/>
            <person name="Miller A.N."/>
            <person name="Grigoriev I.V."/>
            <person name="Debuchy R."/>
            <person name="Gladieux P."/>
            <person name="Hiltunen Thoren M."/>
            <person name="Johannesson H."/>
        </authorList>
    </citation>
    <scope>NUCLEOTIDE SEQUENCE</scope>
    <source>
        <strain evidence="4">CBS 103.79</strain>
    </source>
</reference>
<feature type="transmembrane region" description="Helical" evidence="2">
    <location>
        <begin position="84"/>
        <end position="108"/>
    </location>
</feature>
<evidence type="ECO:0000256" key="2">
    <source>
        <dbReference type="SAM" id="Phobius"/>
    </source>
</evidence>
<feature type="domain" description="DUF1746" evidence="3">
    <location>
        <begin position="82"/>
        <end position="193"/>
    </location>
</feature>
<dbReference type="PANTHER" id="PTHR39405">
    <property type="entry name" value="DSC E3 UBIQUITIN LIGASE COMPLEX SUBUNIT 4"/>
    <property type="match status" value="1"/>
</dbReference>
<dbReference type="GO" id="GO:0032933">
    <property type="term" value="P:SREBP signaling pathway"/>
    <property type="evidence" value="ECO:0007669"/>
    <property type="project" value="InterPro"/>
</dbReference>
<keyword evidence="2" id="KW-1133">Transmembrane helix</keyword>
<gene>
    <name evidence="4" type="ORF">C8A05DRAFT_17411</name>
</gene>
<dbReference type="AlphaFoldDB" id="A0AAN6RS86"/>